<accession>A0A6V7VJZ6</accession>
<evidence type="ECO:0000256" key="1">
    <source>
        <dbReference type="SAM" id="Phobius"/>
    </source>
</evidence>
<organism evidence="2 3">
    <name type="scientific">Meloidogyne enterolobii</name>
    <name type="common">Root-knot nematode worm</name>
    <name type="synonym">Meloidogyne mayaguensis</name>
    <dbReference type="NCBI Taxonomy" id="390850"/>
    <lineage>
        <taxon>Eukaryota</taxon>
        <taxon>Metazoa</taxon>
        <taxon>Ecdysozoa</taxon>
        <taxon>Nematoda</taxon>
        <taxon>Chromadorea</taxon>
        <taxon>Rhabditida</taxon>
        <taxon>Tylenchina</taxon>
        <taxon>Tylenchomorpha</taxon>
        <taxon>Tylenchoidea</taxon>
        <taxon>Meloidogynidae</taxon>
        <taxon>Meloidogyninae</taxon>
        <taxon>Meloidogyne</taxon>
    </lineage>
</organism>
<dbReference type="AlphaFoldDB" id="A0A6V7VJZ6"/>
<keyword evidence="1" id="KW-0472">Membrane</keyword>
<comment type="caution">
    <text evidence="2">The sequence shown here is derived from an EMBL/GenBank/DDBJ whole genome shotgun (WGS) entry which is preliminary data.</text>
</comment>
<evidence type="ECO:0000313" key="3">
    <source>
        <dbReference type="Proteomes" id="UP000580250"/>
    </source>
</evidence>
<dbReference type="Proteomes" id="UP000580250">
    <property type="component" value="Unassembled WGS sequence"/>
</dbReference>
<reference evidence="2 3" key="1">
    <citation type="submission" date="2020-08" db="EMBL/GenBank/DDBJ databases">
        <authorList>
            <person name="Koutsovoulos G."/>
            <person name="Danchin GJ E."/>
        </authorList>
    </citation>
    <scope>NUCLEOTIDE SEQUENCE [LARGE SCALE GENOMIC DNA]</scope>
</reference>
<name>A0A6V7VJZ6_MELEN</name>
<proteinExistence type="predicted"/>
<dbReference type="OrthoDB" id="5862080at2759"/>
<keyword evidence="1" id="KW-1133">Transmembrane helix</keyword>
<dbReference type="EMBL" id="CAJEWN010000237">
    <property type="protein sequence ID" value="CAD2174521.1"/>
    <property type="molecule type" value="Genomic_DNA"/>
</dbReference>
<gene>
    <name evidence="2" type="ORF">MENT_LOCUS26185</name>
</gene>
<sequence>MMQKKTNIVEYNEFSPDFDVITLHWILSLDTIGVLKFLAYHGLIKNNMKCVSCENQMSLIKKKEDFEWYCRECGKRKSVRNKSFFATRTLPISKLLALLWIEDFRNKNVKELKLNNTVVLV</sequence>
<keyword evidence="1" id="KW-0812">Transmembrane</keyword>
<protein>
    <submittedName>
        <fullName evidence="2">Uncharacterized protein</fullName>
    </submittedName>
</protein>
<evidence type="ECO:0000313" key="2">
    <source>
        <dbReference type="EMBL" id="CAD2174521.1"/>
    </source>
</evidence>
<feature type="transmembrane region" description="Helical" evidence="1">
    <location>
        <begin position="20"/>
        <end position="39"/>
    </location>
</feature>